<dbReference type="Gene3D" id="3.30.1380.10">
    <property type="match status" value="1"/>
</dbReference>
<organism evidence="2 3">
    <name type="scientific">Flavobacterium silvaticum</name>
    <dbReference type="NCBI Taxonomy" id="1852020"/>
    <lineage>
        <taxon>Bacteria</taxon>
        <taxon>Pseudomonadati</taxon>
        <taxon>Bacteroidota</taxon>
        <taxon>Flavobacteriia</taxon>
        <taxon>Flavobacteriales</taxon>
        <taxon>Flavobacteriaceae</taxon>
        <taxon>Flavobacterium</taxon>
    </lineage>
</organism>
<feature type="domain" description="Peptidase M15C" evidence="1">
    <location>
        <begin position="66"/>
        <end position="136"/>
    </location>
</feature>
<accession>A0A972JHY9</accession>
<dbReference type="Proteomes" id="UP000712080">
    <property type="component" value="Unassembled WGS sequence"/>
</dbReference>
<evidence type="ECO:0000259" key="1">
    <source>
        <dbReference type="Pfam" id="PF13539"/>
    </source>
</evidence>
<keyword evidence="3" id="KW-1185">Reference proteome</keyword>
<dbReference type="RefSeq" id="WP_169527537.1">
    <property type="nucleotide sequence ID" value="NZ_JAAMPU010000105.1"/>
</dbReference>
<dbReference type="GO" id="GO:0008233">
    <property type="term" value="F:peptidase activity"/>
    <property type="evidence" value="ECO:0007669"/>
    <property type="project" value="InterPro"/>
</dbReference>
<dbReference type="InterPro" id="IPR009045">
    <property type="entry name" value="Zn_M74/Hedgehog-like"/>
</dbReference>
<protein>
    <submittedName>
        <fullName evidence="2">M15 family metallopeptidase</fullName>
    </submittedName>
</protein>
<evidence type="ECO:0000313" key="2">
    <source>
        <dbReference type="EMBL" id="NMH28440.1"/>
    </source>
</evidence>
<dbReference type="AlphaFoldDB" id="A0A972JHY9"/>
<proteinExistence type="predicted"/>
<comment type="caution">
    <text evidence="2">The sequence shown here is derived from an EMBL/GenBank/DDBJ whole genome shotgun (WGS) entry which is preliminary data.</text>
</comment>
<dbReference type="CDD" id="cd14845">
    <property type="entry name" value="L-Ala-D-Glu_peptidase_like"/>
    <property type="match status" value="1"/>
</dbReference>
<dbReference type="SUPFAM" id="SSF55166">
    <property type="entry name" value="Hedgehog/DD-peptidase"/>
    <property type="match status" value="1"/>
</dbReference>
<reference evidence="2" key="1">
    <citation type="submission" date="2020-02" db="EMBL/GenBank/DDBJ databases">
        <title>Flavobacterium sp. genome.</title>
        <authorList>
            <person name="Jung H.S."/>
            <person name="Baek J.H."/>
            <person name="Jeon C.O."/>
        </authorList>
    </citation>
    <scope>NUCLEOTIDE SEQUENCE</scope>
    <source>
        <strain evidence="2">SE-s28</strain>
    </source>
</reference>
<dbReference type="InterPro" id="IPR039561">
    <property type="entry name" value="Peptidase_M15C"/>
</dbReference>
<dbReference type="EMBL" id="JAAMPU010000105">
    <property type="protein sequence ID" value="NMH28440.1"/>
    <property type="molecule type" value="Genomic_DNA"/>
</dbReference>
<dbReference type="Pfam" id="PF13539">
    <property type="entry name" value="Peptidase_M15_4"/>
    <property type="match status" value="1"/>
</dbReference>
<evidence type="ECO:0000313" key="3">
    <source>
        <dbReference type="Proteomes" id="UP000712080"/>
    </source>
</evidence>
<sequence>MDNHTILHLTRLHPLIRTEVATIVDSCNKILTGKAKLRITQGLRTLEQQRKLYAIGRTIAGKKVTNAKAGQSIHNYGFAVDICLIVDGKEAIWDIGKDFDDDKIADWMECVKIFKQYGWLWGGDWKTNKDYSHFEKSGFSDWRTLSKLPVNDQGYIILTNEKRP</sequence>
<name>A0A972JHY9_9FLAO</name>
<gene>
    <name evidence="2" type="ORF">G6047_10385</name>
</gene>